<dbReference type="Gene3D" id="2.60.40.3050">
    <property type="match status" value="3"/>
</dbReference>
<dbReference type="Pfam" id="PF12892">
    <property type="entry name" value="FctA"/>
    <property type="match status" value="3"/>
</dbReference>
<reference evidence="5 6" key="1">
    <citation type="submission" date="2024-01" db="EMBL/GenBank/DDBJ databases">
        <title>novel species in genus Adlercreutzia.</title>
        <authorList>
            <person name="Liu X."/>
        </authorList>
    </citation>
    <scope>NUCLEOTIDE SEQUENCE [LARGE SCALE GENOMIC DNA]</scope>
    <source>
        <strain evidence="5 6">R22</strain>
    </source>
</reference>
<dbReference type="InterPro" id="IPR041033">
    <property type="entry name" value="SpaA_PFL_dom_1"/>
</dbReference>
<feature type="region of interest" description="Disordered" evidence="1">
    <location>
        <begin position="65"/>
        <end position="120"/>
    </location>
</feature>
<feature type="compositionally biased region" description="Acidic residues" evidence="1">
    <location>
        <begin position="84"/>
        <end position="94"/>
    </location>
</feature>
<feature type="domain" description="Streptococcal pilin isopeptide linkage" evidence="3">
    <location>
        <begin position="706"/>
        <end position="819"/>
    </location>
</feature>
<dbReference type="InterPro" id="IPR022464">
    <property type="entry name" value="Strep_pil_isopept_link"/>
</dbReference>
<feature type="compositionally biased region" description="Low complexity" evidence="1">
    <location>
        <begin position="95"/>
        <end position="104"/>
    </location>
</feature>
<feature type="domain" description="Streptococcal pilin isopeptide linkage" evidence="3">
    <location>
        <begin position="558"/>
        <end position="693"/>
    </location>
</feature>
<keyword evidence="2" id="KW-0472">Membrane</keyword>
<dbReference type="Pfam" id="PF17802">
    <property type="entry name" value="SpaA"/>
    <property type="match status" value="1"/>
</dbReference>
<comment type="caution">
    <text evidence="5">The sequence shown here is derived from an EMBL/GenBank/DDBJ whole genome shotgun (WGS) entry which is preliminary data.</text>
</comment>
<evidence type="ECO:0000259" key="3">
    <source>
        <dbReference type="Pfam" id="PF12892"/>
    </source>
</evidence>
<dbReference type="InterPro" id="IPR011050">
    <property type="entry name" value="Pectin_lyase_fold/virulence"/>
</dbReference>
<organism evidence="5 6">
    <name type="scientific">Adlercreutzia shanghongiae</name>
    <dbReference type="NCBI Taxonomy" id="3111773"/>
    <lineage>
        <taxon>Bacteria</taxon>
        <taxon>Bacillati</taxon>
        <taxon>Actinomycetota</taxon>
        <taxon>Coriobacteriia</taxon>
        <taxon>Eggerthellales</taxon>
        <taxon>Eggerthellaceae</taxon>
        <taxon>Adlercreutzia</taxon>
    </lineage>
</organism>
<dbReference type="RefSeq" id="WP_326454768.1">
    <property type="nucleotide sequence ID" value="NZ_JAYMFH010000009.1"/>
</dbReference>
<evidence type="ECO:0000259" key="4">
    <source>
        <dbReference type="Pfam" id="PF17802"/>
    </source>
</evidence>
<feature type="region of interest" description="Disordered" evidence="1">
    <location>
        <begin position="1451"/>
        <end position="1489"/>
    </location>
</feature>
<feature type="transmembrane region" description="Helical" evidence="2">
    <location>
        <begin position="1648"/>
        <end position="1669"/>
    </location>
</feature>
<feature type="domain" description="Streptococcal pilin isopeptide linkage" evidence="3">
    <location>
        <begin position="1178"/>
        <end position="1307"/>
    </location>
</feature>
<keyword evidence="2" id="KW-0812">Transmembrane</keyword>
<feature type="domain" description="SpaA-like prealbumin fold" evidence="4">
    <location>
        <begin position="1514"/>
        <end position="1592"/>
    </location>
</feature>
<gene>
    <name evidence="5" type="ORF">VJ920_07410</name>
</gene>
<evidence type="ECO:0000256" key="1">
    <source>
        <dbReference type="SAM" id="MobiDB-lite"/>
    </source>
</evidence>
<dbReference type="SUPFAM" id="SSF51126">
    <property type="entry name" value="Pectin lyase-like"/>
    <property type="match status" value="1"/>
</dbReference>
<sequence>MFDCRTNALGRQLSPALAKLCLSVLLALLLLATLFPAMPFAYGDDAFDAAVGDATQFDEAVLDEAEQDAGASSGVEGDPAGADFDGEVAEDGAAEEPSVASAAPDNQDEPTLETESMGERAAAATVAISGSVGTLTDKAHLTIDKGTSASGCLVYQEKGAYDLVVNGTFKGTIHVTRGAKLTINGSGAINGNNHPTVIHVEGGNSVLNICPDEALGSGVTITGGNGGTHLNDTANFPTYACGGGILVQRIYAGSEDKNKGTGATLNFYRGTVSGNRAGAGGGIYIDRTCLFTMHDGTVTGNTATAGEGGGLYIAGGSKFVRYEGSKQIWEGHGLLEIKKATITDNHTKTTYDWGGGGIFVESKGVLKLGSSLITQNTAEGLGGGIAGCPHASIGIGKITEGFSLYGNTAKRKQWPTNNYLNELKVTYNGKTYIAGDKWAKADRGFTAQKAMDYYCTNVSYVTGYDGAADSSIAWTGRSAGPDNAGKDVTIYKGDSLALPGESLGLTSTKPKTDAVVGRSVVIAGNTSTTHGGGVGCNGTLMIGALPSGDVYSPLSFEVKKDFKNSLGGAIALEGGEFTFELVDEKGKVVAEGANDKNGSVLFSVDFKANLKKIEAGKTGSFSYTIREKPSNSLGLGDITYADEVKVKLTVEHRQQSVSYPNASINVTYHEAVLKKAEANGSIYANGALKFVNTLELSTAIDLPLKKVSEGIGAGTFSFVLQEVENPGEPGAATPAKLKAKGEAQHVEISTSAATSEKPTQSAEGSFHRAYREPGTYWYLLSEVEGGSRDISFDKVAYLLRVDVSVAKDDKSLSAHIGGRWKAEDASSQFEVDSSAGPATFENVAVAYAGFTLEFDKALKSTLGQDLPLEGRTYAFELHDGSLAPEPTLIAEATSDADGKVTLEVASTSYAQQIYEAGEESHPYSFTLREVKGDDSFTTYLEDIEVLVTLGTSAERVTKDGRTVLLVTPQVQKVTMGDKDVTGALAVDNFYAPNGTWAPAVMKRFLGSGEPGLFSFTLVELEGEPVQGEKLSEANLKTDKIWVGAAADYEKGEAPIAFESPVDYRVDGDEASGKRNDLGSHWYRLVENDGDAPGNDPRVFVFCVEVTQNGDDKTKLDANVAATYYADSLDSSELFPLDNGVVPAFHNFTSELGAVSFASYTAYAASGEPVDQKCLVDPKIYKALEGRTLRPNEFQFQLVRADESYEPTSDVISETGNDEFGMVDFDAANPVNPDAEDPCCLLFTQPGTYRYRVIESPKMNTDPSVTYGTEKITFTVVVELRDGVLKATDMYYGYLDGDENIRYKEQYQGWESEAADWVPSSADFGKLDASWHPTMTNRAKPMDLVVRKTSVLDRNEGLEGATYGLYLVNEAEQADVYLGSATSDAEGWLYFADVALKTGNLYYFMEEAAPAGHTVSEFRSKYFYLVPDASAGNGYVMKYADSKRALEGSDDLIAPTEGDETDGDAPDGANAPDESYGGNAASAEDVATEPTEGKDGALLYVYEADGGVYDEATYVEFNKLDARNHEWVEGAKLSIFEKESGAVVNAWTSGQAPEVLQKTLNVGVVYVLREDEAPEGYQKARDVEFRIDQYGSVEILSGTENGNAELSDATITLYDTRIPLEEVVTENREKVRKVPATGSSRDLAKTGDALPLLAIGFAALAALAILVLAARRNRKRPKHGSLK</sequence>
<evidence type="ECO:0000313" key="5">
    <source>
        <dbReference type="EMBL" id="MEC4295134.1"/>
    </source>
</evidence>
<keyword evidence="2" id="KW-1133">Transmembrane helix</keyword>
<dbReference type="InterPro" id="IPR013783">
    <property type="entry name" value="Ig-like_fold"/>
</dbReference>
<protein>
    <submittedName>
        <fullName evidence="5">FctA domain-containing protein</fullName>
    </submittedName>
</protein>
<dbReference type="Proteomes" id="UP001343724">
    <property type="component" value="Unassembled WGS sequence"/>
</dbReference>
<evidence type="ECO:0000256" key="2">
    <source>
        <dbReference type="SAM" id="Phobius"/>
    </source>
</evidence>
<accession>A0ABU6J059</accession>
<proteinExistence type="predicted"/>
<dbReference type="InterPro" id="IPR006626">
    <property type="entry name" value="PbH1"/>
</dbReference>
<dbReference type="SMART" id="SM00710">
    <property type="entry name" value="PbH1"/>
    <property type="match status" value="4"/>
</dbReference>
<dbReference type="EMBL" id="JAYMFH010000009">
    <property type="protein sequence ID" value="MEC4295134.1"/>
    <property type="molecule type" value="Genomic_DNA"/>
</dbReference>
<name>A0ABU6J059_9ACTN</name>
<dbReference type="InterPro" id="IPR038174">
    <property type="entry name" value="Strep_pil_link_sf"/>
</dbReference>
<dbReference type="NCBIfam" id="TIGR03786">
    <property type="entry name" value="strep_pil_rpt"/>
    <property type="match status" value="1"/>
</dbReference>
<evidence type="ECO:0000313" key="6">
    <source>
        <dbReference type="Proteomes" id="UP001343724"/>
    </source>
</evidence>
<dbReference type="Gene3D" id="2.60.40.10">
    <property type="entry name" value="Immunoglobulins"/>
    <property type="match status" value="2"/>
</dbReference>
<keyword evidence="6" id="KW-1185">Reference proteome</keyword>